<feature type="domain" description="Chemokine interleukin-8-like" evidence="10">
    <location>
        <begin position="38"/>
        <end position="96"/>
    </location>
</feature>
<reference evidence="11" key="2">
    <citation type="submission" date="2025-09" db="UniProtKB">
        <authorList>
            <consortium name="Ensembl"/>
        </authorList>
    </citation>
    <scope>IDENTIFICATION</scope>
</reference>
<dbReference type="SUPFAM" id="SSF54117">
    <property type="entry name" value="Interleukin 8-like chemokines"/>
    <property type="match status" value="1"/>
</dbReference>
<keyword evidence="4 9" id="KW-0964">Secreted</keyword>
<organism evidence="11 12">
    <name type="scientific">Amphilophus citrinellus</name>
    <name type="common">Midas cichlid</name>
    <name type="synonym">Cichlasoma citrinellum</name>
    <dbReference type="NCBI Taxonomy" id="61819"/>
    <lineage>
        <taxon>Eukaryota</taxon>
        <taxon>Metazoa</taxon>
        <taxon>Chordata</taxon>
        <taxon>Craniata</taxon>
        <taxon>Vertebrata</taxon>
        <taxon>Euteleostomi</taxon>
        <taxon>Actinopterygii</taxon>
        <taxon>Neopterygii</taxon>
        <taxon>Teleostei</taxon>
        <taxon>Neoteleostei</taxon>
        <taxon>Acanthomorphata</taxon>
        <taxon>Ovalentaria</taxon>
        <taxon>Cichlomorphae</taxon>
        <taxon>Cichliformes</taxon>
        <taxon>Cichlidae</taxon>
        <taxon>New World cichlids</taxon>
        <taxon>Cichlasomatinae</taxon>
        <taxon>Heroini</taxon>
        <taxon>Amphilophus</taxon>
    </lineage>
</organism>
<evidence type="ECO:0000256" key="9">
    <source>
        <dbReference type="RuleBase" id="RU361150"/>
    </source>
</evidence>
<dbReference type="PANTHER" id="PTHR12015">
    <property type="entry name" value="SMALL INDUCIBLE CYTOKINE A"/>
    <property type="match status" value="1"/>
</dbReference>
<evidence type="ECO:0000259" key="10">
    <source>
        <dbReference type="SMART" id="SM00199"/>
    </source>
</evidence>
<proteinExistence type="inferred from homology"/>
<dbReference type="SMART" id="SM00199">
    <property type="entry name" value="SCY"/>
    <property type="match status" value="1"/>
</dbReference>
<evidence type="ECO:0000256" key="6">
    <source>
        <dbReference type="ARBA" id="ARBA00023157"/>
    </source>
</evidence>
<dbReference type="AlphaFoldDB" id="A0A3Q0S4U6"/>
<dbReference type="Gene3D" id="2.40.50.40">
    <property type="match status" value="1"/>
</dbReference>
<evidence type="ECO:0000256" key="7">
    <source>
        <dbReference type="ARBA" id="ARBA00044740"/>
    </source>
</evidence>
<evidence type="ECO:0000313" key="11">
    <source>
        <dbReference type="Ensembl" id="ENSACIP00000019859.1"/>
    </source>
</evidence>
<comment type="subunit">
    <text evidence="8">Self-associates. Also heterodimer of MIP-1-alpha(4-69) and MIP-1-beta(3-69). Interacts with CCR1.</text>
</comment>
<dbReference type="InterPro" id="IPR000827">
    <property type="entry name" value="Chemokine_CC_CS"/>
</dbReference>
<dbReference type="PANTHER" id="PTHR12015:SF183">
    <property type="entry name" value="C-C MOTIF CHEMOKINE 3"/>
    <property type="match status" value="1"/>
</dbReference>
<dbReference type="InterPro" id="IPR001811">
    <property type="entry name" value="Chemokine_IL8-like_dom"/>
</dbReference>
<accession>A0A3Q0S4U6</accession>
<reference evidence="11" key="1">
    <citation type="submission" date="2025-08" db="UniProtKB">
        <authorList>
            <consortium name="Ensembl"/>
        </authorList>
    </citation>
    <scope>IDENTIFICATION</scope>
</reference>
<sequence length="112" mass="12863">MYLSFSQQTTTVCLLLHLVSISYPGCNQSFPSFYTFGPDKCCFQFIKERLPKTKVLSFEYTDKRCAMEGVLLRMLKGKQICADPTMQWVKRIMKVVGTRNDTSSVFKNLGQL</sequence>
<dbReference type="InterPro" id="IPR039809">
    <property type="entry name" value="Chemokine_b/g/d"/>
</dbReference>
<comment type="similarity">
    <text evidence="2 9">Belongs to the intercrine beta (chemokine CC) family.</text>
</comment>
<keyword evidence="12" id="KW-1185">Reference proteome</keyword>
<dbReference type="Pfam" id="PF00048">
    <property type="entry name" value="IL8"/>
    <property type="match status" value="1"/>
</dbReference>
<evidence type="ECO:0000256" key="8">
    <source>
        <dbReference type="ARBA" id="ARBA00046726"/>
    </source>
</evidence>
<evidence type="ECO:0000256" key="3">
    <source>
        <dbReference type="ARBA" id="ARBA00022514"/>
    </source>
</evidence>
<dbReference type="Ensembl" id="ENSACIT00000020388.1">
    <property type="protein sequence ID" value="ENSACIP00000019859.1"/>
    <property type="gene ID" value="ENSACIG00000015358.1"/>
</dbReference>
<dbReference type="InterPro" id="IPR036048">
    <property type="entry name" value="Interleukin_8-like_sf"/>
</dbReference>
<dbReference type="GeneTree" id="ENSGT00940000174695"/>
<keyword evidence="5 9" id="KW-0732">Signal</keyword>
<dbReference type="STRING" id="61819.ENSACIP00000019859"/>
<evidence type="ECO:0000313" key="12">
    <source>
        <dbReference type="Proteomes" id="UP000261340"/>
    </source>
</evidence>
<comment type="subcellular location">
    <subcellularLocation>
        <location evidence="1 9">Secreted</location>
    </subcellularLocation>
</comment>
<dbReference type="GO" id="GO:0008009">
    <property type="term" value="F:chemokine activity"/>
    <property type="evidence" value="ECO:0007669"/>
    <property type="project" value="InterPro"/>
</dbReference>
<keyword evidence="9" id="KW-0145">Chemotaxis</keyword>
<feature type="chain" id="PRO_5018381887" description="C-C motif chemokine" evidence="9">
    <location>
        <begin position="30"/>
        <end position="112"/>
    </location>
</feature>
<dbReference type="PROSITE" id="PS00472">
    <property type="entry name" value="SMALL_CYTOKINES_CC"/>
    <property type="match status" value="1"/>
</dbReference>
<name>A0A3Q0S4U6_AMPCI</name>
<protein>
    <recommendedName>
        <fullName evidence="9">C-C motif chemokine</fullName>
    </recommendedName>
</protein>
<dbReference type="CDD" id="cd00272">
    <property type="entry name" value="Chemokine_CC"/>
    <property type="match status" value="1"/>
</dbReference>
<keyword evidence="3 9" id="KW-0202">Cytokine</keyword>
<feature type="signal peptide" evidence="9">
    <location>
        <begin position="1"/>
        <end position="29"/>
    </location>
</feature>
<keyword evidence="6" id="KW-1015">Disulfide bond</keyword>
<dbReference type="GO" id="GO:0006955">
    <property type="term" value="P:immune response"/>
    <property type="evidence" value="ECO:0007669"/>
    <property type="project" value="InterPro"/>
</dbReference>
<dbReference type="GO" id="GO:0005615">
    <property type="term" value="C:extracellular space"/>
    <property type="evidence" value="ECO:0007669"/>
    <property type="project" value="UniProtKB-KW"/>
</dbReference>
<comment type="function">
    <text evidence="7">Monokine with inflammatory and chemokinetic properties. Binds to CCR1, CCR4 and CCR5. One of the major HIV-suppressive factors produced by CD8+ T-cells. Recombinant MIP-1-alpha induces a dose-dependent inhibition of different strains of HIV-1, HIV-2, and simian immunodeficiency virus (SIV).</text>
</comment>
<dbReference type="Proteomes" id="UP000261340">
    <property type="component" value="Unplaced"/>
</dbReference>
<evidence type="ECO:0000256" key="4">
    <source>
        <dbReference type="ARBA" id="ARBA00022525"/>
    </source>
</evidence>
<evidence type="ECO:0000256" key="5">
    <source>
        <dbReference type="ARBA" id="ARBA00022729"/>
    </source>
</evidence>
<evidence type="ECO:0000256" key="2">
    <source>
        <dbReference type="ARBA" id="ARBA00010868"/>
    </source>
</evidence>
<evidence type="ECO:0000256" key="1">
    <source>
        <dbReference type="ARBA" id="ARBA00004613"/>
    </source>
</evidence>